<accession>A0A0F5FVZ0</accession>
<organism evidence="2 3">
    <name type="scientific">Devosia geojensis</name>
    <dbReference type="NCBI Taxonomy" id="443610"/>
    <lineage>
        <taxon>Bacteria</taxon>
        <taxon>Pseudomonadati</taxon>
        <taxon>Pseudomonadota</taxon>
        <taxon>Alphaproteobacteria</taxon>
        <taxon>Hyphomicrobiales</taxon>
        <taxon>Devosiaceae</taxon>
        <taxon>Devosia</taxon>
    </lineage>
</organism>
<evidence type="ECO:0000259" key="1">
    <source>
        <dbReference type="PROSITE" id="PS51186"/>
    </source>
</evidence>
<dbReference type="RefSeq" id="WP_046107383.1">
    <property type="nucleotide sequence ID" value="NZ_JZEX01000053.1"/>
</dbReference>
<sequence>MTIELVSAADRPDLVGPAEKMGGSLWPPYISTPAYFEYWNDLYKGDLARFQTIAIDSETGTIAALGNCIPFPWQDDLPDEGWDWVLETGGNAARQGTACDAVSALSVGVRPDHRSSGLAQRMLEAMKSAARAAGLGIMVAPVRPTRKHLYPLHDFETYCGWTREDGTPFDPWLRTHTQMGATFMKPALRSMTVTGTLEQWQRWTELRFPQSGIYWLPRGLAPLEVDLEKGIGVYTEPNYWLRHPLD</sequence>
<dbReference type="EMBL" id="JZEX01000053">
    <property type="protein sequence ID" value="KKB13008.1"/>
    <property type="molecule type" value="Genomic_DNA"/>
</dbReference>
<dbReference type="STRING" id="443610.VE25_04395"/>
<comment type="caution">
    <text evidence="2">The sequence shown here is derived from an EMBL/GenBank/DDBJ whole genome shotgun (WGS) entry which is preliminary data.</text>
</comment>
<dbReference type="PATRIC" id="fig|443610.3.peg.3364"/>
<dbReference type="AlphaFoldDB" id="A0A0F5FVZ0"/>
<dbReference type="PROSITE" id="PS51186">
    <property type="entry name" value="GNAT"/>
    <property type="match status" value="1"/>
</dbReference>
<dbReference type="SUPFAM" id="SSF55729">
    <property type="entry name" value="Acyl-CoA N-acyltransferases (Nat)"/>
    <property type="match status" value="1"/>
</dbReference>
<proteinExistence type="predicted"/>
<gene>
    <name evidence="2" type="ORF">VE25_04395</name>
</gene>
<name>A0A0F5FVZ0_9HYPH</name>
<dbReference type="Gene3D" id="3.40.630.30">
    <property type="match status" value="1"/>
</dbReference>
<dbReference type="CDD" id="cd04301">
    <property type="entry name" value="NAT_SF"/>
    <property type="match status" value="1"/>
</dbReference>
<dbReference type="Proteomes" id="UP000033632">
    <property type="component" value="Unassembled WGS sequence"/>
</dbReference>
<feature type="domain" description="N-acetyltransferase" evidence="1">
    <location>
        <begin position="1"/>
        <end position="189"/>
    </location>
</feature>
<keyword evidence="3" id="KW-1185">Reference proteome</keyword>
<dbReference type="InterPro" id="IPR016181">
    <property type="entry name" value="Acyl_CoA_acyltransferase"/>
</dbReference>
<evidence type="ECO:0000313" key="2">
    <source>
        <dbReference type="EMBL" id="KKB13008.1"/>
    </source>
</evidence>
<evidence type="ECO:0000313" key="3">
    <source>
        <dbReference type="Proteomes" id="UP000033632"/>
    </source>
</evidence>
<dbReference type="GO" id="GO:0016747">
    <property type="term" value="F:acyltransferase activity, transferring groups other than amino-acyl groups"/>
    <property type="evidence" value="ECO:0007669"/>
    <property type="project" value="InterPro"/>
</dbReference>
<dbReference type="Pfam" id="PF00583">
    <property type="entry name" value="Acetyltransf_1"/>
    <property type="match status" value="1"/>
</dbReference>
<protein>
    <recommendedName>
        <fullName evidence="1">N-acetyltransferase domain-containing protein</fullName>
    </recommendedName>
</protein>
<reference evidence="2 3" key="1">
    <citation type="submission" date="2015-03" db="EMBL/GenBank/DDBJ databases">
        <authorList>
            <person name="Hassan Y.I."/>
            <person name="Lepp D."/>
            <person name="Li X.-Z."/>
            <person name="Zhou T."/>
        </authorList>
    </citation>
    <scope>NUCLEOTIDE SEQUENCE [LARGE SCALE GENOMIC DNA]</scope>
    <source>
        <strain evidence="2 3">BD-c194</strain>
    </source>
</reference>
<dbReference type="InterPro" id="IPR000182">
    <property type="entry name" value="GNAT_dom"/>
</dbReference>